<evidence type="ECO:0000256" key="9">
    <source>
        <dbReference type="ARBA" id="ARBA00022840"/>
    </source>
</evidence>
<dbReference type="GO" id="GO:0000160">
    <property type="term" value="P:phosphorelay signal transduction system"/>
    <property type="evidence" value="ECO:0007669"/>
    <property type="project" value="UniProtKB-KW"/>
</dbReference>
<evidence type="ECO:0000313" key="17">
    <source>
        <dbReference type="Proteomes" id="UP000286208"/>
    </source>
</evidence>
<dbReference type="GO" id="GO:0004673">
    <property type="term" value="F:protein histidine kinase activity"/>
    <property type="evidence" value="ECO:0007669"/>
    <property type="project" value="UniProtKB-EC"/>
</dbReference>
<dbReference type="InterPro" id="IPR005467">
    <property type="entry name" value="His_kinase_dom"/>
</dbReference>
<keyword evidence="11" id="KW-0902">Two-component regulatory system</keyword>
<protein>
    <recommendedName>
        <fullName evidence="3">histidine kinase</fullName>
        <ecNumber evidence="3">2.7.13.3</ecNumber>
    </recommendedName>
</protein>
<feature type="compositionally biased region" description="Pro residues" evidence="12">
    <location>
        <begin position="736"/>
        <end position="747"/>
    </location>
</feature>
<gene>
    <name evidence="16" type="ORF">EGT67_20090</name>
</gene>
<dbReference type="GO" id="GO:0016020">
    <property type="term" value="C:membrane"/>
    <property type="evidence" value="ECO:0007669"/>
    <property type="project" value="UniProtKB-SubCell"/>
</dbReference>
<dbReference type="Pfam" id="PF02518">
    <property type="entry name" value="HATPase_c"/>
    <property type="match status" value="1"/>
</dbReference>
<dbReference type="SMART" id="SM00387">
    <property type="entry name" value="HATPase_c"/>
    <property type="match status" value="1"/>
</dbReference>
<dbReference type="InterPro" id="IPR036890">
    <property type="entry name" value="HATPase_C_sf"/>
</dbReference>
<accession>A0A3S3ALQ7</accession>
<dbReference type="PROSITE" id="PS50109">
    <property type="entry name" value="HIS_KIN"/>
    <property type="match status" value="1"/>
</dbReference>
<evidence type="ECO:0000256" key="5">
    <source>
        <dbReference type="ARBA" id="ARBA00022679"/>
    </source>
</evidence>
<feature type="transmembrane region" description="Helical" evidence="13">
    <location>
        <begin position="301"/>
        <end position="323"/>
    </location>
</feature>
<dbReference type="PANTHER" id="PTHR44936:SF9">
    <property type="entry name" value="SENSOR PROTEIN CREC"/>
    <property type="match status" value="1"/>
</dbReference>
<feature type="region of interest" description="Disordered" evidence="12">
    <location>
        <begin position="658"/>
        <end position="751"/>
    </location>
</feature>
<dbReference type="InterPro" id="IPR050980">
    <property type="entry name" value="2C_sensor_his_kinase"/>
</dbReference>
<keyword evidence="4" id="KW-0597">Phosphoprotein</keyword>
<evidence type="ECO:0000259" key="15">
    <source>
        <dbReference type="PROSITE" id="PS50885"/>
    </source>
</evidence>
<feature type="region of interest" description="Disordered" evidence="12">
    <location>
        <begin position="835"/>
        <end position="920"/>
    </location>
</feature>
<feature type="compositionally biased region" description="Pro residues" evidence="12">
    <location>
        <begin position="664"/>
        <end position="674"/>
    </location>
</feature>
<feature type="domain" description="Histidine kinase" evidence="14">
    <location>
        <begin position="506"/>
        <end position="616"/>
    </location>
</feature>
<evidence type="ECO:0000256" key="3">
    <source>
        <dbReference type="ARBA" id="ARBA00012438"/>
    </source>
</evidence>
<feature type="domain" description="HAMP" evidence="15">
    <location>
        <begin position="320"/>
        <end position="389"/>
    </location>
</feature>
<comment type="catalytic activity">
    <reaction evidence="1">
        <text>ATP + protein L-histidine = ADP + protein N-phospho-L-histidine.</text>
        <dbReference type="EC" id="2.7.13.3"/>
    </reaction>
</comment>
<organism evidence="16 17">
    <name type="scientific">Prescottella agglutinans</name>
    <dbReference type="NCBI Taxonomy" id="1644129"/>
    <lineage>
        <taxon>Bacteria</taxon>
        <taxon>Bacillati</taxon>
        <taxon>Actinomycetota</taxon>
        <taxon>Actinomycetes</taxon>
        <taxon>Mycobacteriales</taxon>
        <taxon>Nocardiaceae</taxon>
        <taxon>Prescottella</taxon>
    </lineage>
</organism>
<evidence type="ECO:0000313" key="16">
    <source>
        <dbReference type="EMBL" id="RVW07740.1"/>
    </source>
</evidence>
<keyword evidence="8 16" id="KW-0418">Kinase</keyword>
<comment type="caution">
    <text evidence="16">The sequence shown here is derived from an EMBL/GenBank/DDBJ whole genome shotgun (WGS) entry which is preliminary data.</text>
</comment>
<dbReference type="OrthoDB" id="4652229at2"/>
<evidence type="ECO:0000256" key="7">
    <source>
        <dbReference type="ARBA" id="ARBA00022741"/>
    </source>
</evidence>
<keyword evidence="13" id="KW-0472">Membrane</keyword>
<dbReference type="InterPro" id="IPR003594">
    <property type="entry name" value="HATPase_dom"/>
</dbReference>
<keyword evidence="6 13" id="KW-0812">Transmembrane</keyword>
<dbReference type="SMART" id="SM00304">
    <property type="entry name" value="HAMP"/>
    <property type="match status" value="1"/>
</dbReference>
<dbReference type="EMBL" id="RKLP01000011">
    <property type="protein sequence ID" value="RVW07740.1"/>
    <property type="molecule type" value="Genomic_DNA"/>
</dbReference>
<evidence type="ECO:0000256" key="11">
    <source>
        <dbReference type="ARBA" id="ARBA00023012"/>
    </source>
</evidence>
<dbReference type="GO" id="GO:0005524">
    <property type="term" value="F:ATP binding"/>
    <property type="evidence" value="ECO:0007669"/>
    <property type="project" value="UniProtKB-KW"/>
</dbReference>
<dbReference type="Proteomes" id="UP000286208">
    <property type="component" value="Unassembled WGS sequence"/>
</dbReference>
<dbReference type="Pfam" id="PF00672">
    <property type="entry name" value="HAMP"/>
    <property type="match status" value="1"/>
</dbReference>
<evidence type="ECO:0000256" key="10">
    <source>
        <dbReference type="ARBA" id="ARBA00022989"/>
    </source>
</evidence>
<feature type="transmembrane region" description="Helical" evidence="13">
    <location>
        <begin position="21"/>
        <end position="43"/>
    </location>
</feature>
<dbReference type="SUPFAM" id="SSF55874">
    <property type="entry name" value="ATPase domain of HSP90 chaperone/DNA topoisomerase II/histidine kinase"/>
    <property type="match status" value="1"/>
</dbReference>
<feature type="compositionally biased region" description="Basic and acidic residues" evidence="12">
    <location>
        <begin position="845"/>
        <end position="855"/>
    </location>
</feature>
<keyword evidence="9" id="KW-0067">ATP-binding</keyword>
<evidence type="ECO:0000256" key="6">
    <source>
        <dbReference type="ARBA" id="ARBA00022692"/>
    </source>
</evidence>
<dbReference type="RefSeq" id="WP_127917859.1">
    <property type="nucleotide sequence ID" value="NZ_RKLP01000011.1"/>
</dbReference>
<evidence type="ECO:0000256" key="13">
    <source>
        <dbReference type="SAM" id="Phobius"/>
    </source>
</evidence>
<evidence type="ECO:0000256" key="4">
    <source>
        <dbReference type="ARBA" id="ARBA00022553"/>
    </source>
</evidence>
<dbReference type="CDD" id="cd06225">
    <property type="entry name" value="HAMP"/>
    <property type="match status" value="1"/>
</dbReference>
<keyword evidence="17" id="KW-1185">Reference proteome</keyword>
<sequence>MKTQSPPGNRLGRLWNLEGWGLRWKVGAVVAIPITVAMVLGGLQVQDQFSRAMHFREAADRVDGVPDMVTLSTDFALMVAGYTAGSFKESDFKDFEQSIVDARAAAENPALPDDLADLVRSSVATVEDVVAEIESGKVSSQDLPAKSAKVTADLMRVVDEIVGPIDDPAVVVAYRQLLDLGSAQKSLADQVAGMMVHVANPTVPPYEMIEASGAELATVDSMMRAYPESAPVLQQIRDSGEARYNLVTTAKLGQMPHFELRDHMMESVNNYTALVGATSNAIADTVAVRADETTAEAVRTAAVVLATLIATITLAILVARSLVRPIRRLRRKTLEVANAGLPDAIERIKDGDELAITDFEPIPVTTTEEIGQLARAVDDMHGQALRLAGEQAHLRLQIGDMFETLARRSKSLVDQQLGLIENLEFEEKDPKRLESLFRLDHLAARMRRNGDNLLILSGNRMHSAQSAPVQLADTVRAAMSEVEEYQRVQLGATPPGALSGAAAADVVHLIAELLDNALRASPPDSRVKITFARAVDGGVLIEIADRGIGIPAEHFAEINNRLASGGAVGPETARHMGLFVVGRLAARHGLTVRLRRTYDTHTDQGVTASVHLPDTLLVSPLGEMPPTGSIPRMDTGGLPQVTILPSGAMPQLVIDPARQESPPAMNPPAAPPRRTPGAAALPQRTPGAAALPQRIPGGGVPAPRPVNPAPAPPAPAPRPMDPAPAHNEPTEYFPAPSAPAPTPPPSFEPSASVVAGLGSTEPASAETVDETQRVRRHRYLNNAAKTASFFQARPNPAATQDVTATGTPIFSGMVTDWLTDPTESGNEGQFQWKSAADEGWSAAHRASESPVEARTESGLPQRTPGHRLVPGGLDTGGRGAHRRRLRDPEAVRENLSRHQKGTLEGRAASSAERTNIGGDR</sequence>
<keyword evidence="5" id="KW-0808">Transferase</keyword>
<feature type="compositionally biased region" description="Basic and acidic residues" evidence="12">
    <location>
        <begin position="886"/>
        <end position="896"/>
    </location>
</feature>
<evidence type="ECO:0000256" key="2">
    <source>
        <dbReference type="ARBA" id="ARBA00004370"/>
    </source>
</evidence>
<evidence type="ECO:0000256" key="12">
    <source>
        <dbReference type="SAM" id="MobiDB-lite"/>
    </source>
</evidence>
<keyword evidence="7" id="KW-0547">Nucleotide-binding</keyword>
<evidence type="ECO:0000256" key="8">
    <source>
        <dbReference type="ARBA" id="ARBA00022777"/>
    </source>
</evidence>
<dbReference type="PROSITE" id="PS50885">
    <property type="entry name" value="HAMP"/>
    <property type="match status" value="1"/>
</dbReference>
<evidence type="ECO:0000256" key="1">
    <source>
        <dbReference type="ARBA" id="ARBA00000085"/>
    </source>
</evidence>
<proteinExistence type="predicted"/>
<dbReference type="AlphaFoldDB" id="A0A3S3ALQ7"/>
<dbReference type="PANTHER" id="PTHR44936">
    <property type="entry name" value="SENSOR PROTEIN CREC"/>
    <property type="match status" value="1"/>
</dbReference>
<name>A0A3S3ALQ7_9NOCA</name>
<keyword evidence="10 13" id="KW-1133">Transmembrane helix</keyword>
<reference evidence="16 17" key="1">
    <citation type="submission" date="2018-11" db="EMBL/GenBank/DDBJ databases">
        <title>Rhodococcus spongicola sp. nov. and Rhodococcus xishaensis sp. nov. from marine sponges.</title>
        <authorList>
            <person name="Li L."/>
            <person name="Lin H.W."/>
        </authorList>
    </citation>
    <scope>NUCLEOTIDE SEQUENCE [LARGE SCALE GENOMIC DNA]</scope>
    <source>
        <strain evidence="16 17">CCTCC AB2014297</strain>
    </source>
</reference>
<evidence type="ECO:0000259" key="14">
    <source>
        <dbReference type="PROSITE" id="PS50109"/>
    </source>
</evidence>
<comment type="subcellular location">
    <subcellularLocation>
        <location evidence="2">Membrane</location>
    </subcellularLocation>
</comment>
<dbReference type="EC" id="2.7.13.3" evidence="3"/>
<dbReference type="Gene3D" id="3.30.565.10">
    <property type="entry name" value="Histidine kinase-like ATPase, C-terminal domain"/>
    <property type="match status" value="1"/>
</dbReference>
<feature type="compositionally biased region" description="Pro residues" evidence="12">
    <location>
        <begin position="702"/>
        <end position="722"/>
    </location>
</feature>
<dbReference type="InterPro" id="IPR003660">
    <property type="entry name" value="HAMP_dom"/>
</dbReference>
<dbReference type="Gene3D" id="6.10.340.10">
    <property type="match status" value="1"/>
</dbReference>